<evidence type="ECO:0000313" key="1">
    <source>
        <dbReference type="EMBL" id="CAA6812138.1"/>
    </source>
</evidence>
<organism evidence="1">
    <name type="scientific">uncultured Aureispira sp</name>
    <dbReference type="NCBI Taxonomy" id="1331704"/>
    <lineage>
        <taxon>Bacteria</taxon>
        <taxon>Pseudomonadati</taxon>
        <taxon>Bacteroidota</taxon>
        <taxon>Saprospiria</taxon>
        <taxon>Saprospirales</taxon>
        <taxon>Saprospiraceae</taxon>
        <taxon>Aureispira</taxon>
        <taxon>environmental samples</taxon>
    </lineage>
</organism>
<gene>
    <name evidence="1" type="ORF">HELGO_WM38578</name>
</gene>
<proteinExistence type="predicted"/>
<dbReference type="AlphaFoldDB" id="A0A6S6SP36"/>
<feature type="non-terminal residue" evidence="1">
    <location>
        <position position="42"/>
    </location>
</feature>
<dbReference type="EMBL" id="CACVAQ010000183">
    <property type="protein sequence ID" value="CAA6812138.1"/>
    <property type="molecule type" value="Genomic_DNA"/>
</dbReference>
<protein>
    <submittedName>
        <fullName evidence="1">Uncharacterized protein</fullName>
    </submittedName>
</protein>
<sequence>MDTEDEYDLRLIFFIKKIYLRNVLNLEINKQSDETQYIFNVL</sequence>
<reference evidence="1" key="1">
    <citation type="submission" date="2020-01" db="EMBL/GenBank/DDBJ databases">
        <authorList>
            <person name="Meier V. D."/>
            <person name="Meier V D."/>
        </authorList>
    </citation>
    <scope>NUCLEOTIDE SEQUENCE</scope>
    <source>
        <strain evidence="1">HLG_WM_MAG_10</strain>
    </source>
</reference>
<accession>A0A6S6SP36</accession>
<name>A0A6S6SP36_9BACT</name>